<dbReference type="SUPFAM" id="SSF159779">
    <property type="entry name" value="CdCA1 repeat-like"/>
    <property type="match status" value="1"/>
</dbReference>
<dbReference type="STRING" id="1798515.A3B35_02065"/>
<name>A0A1F6ET91_9BACT</name>
<dbReference type="AlphaFoldDB" id="A0A1F6ET91"/>
<proteinExistence type="predicted"/>
<dbReference type="Proteomes" id="UP000177215">
    <property type="component" value="Unassembled WGS sequence"/>
</dbReference>
<accession>A0A1F6ET91</accession>
<sequence>MMNIMHSPHTIEKARGLTLEEAHEYVRGALRETRPEDMRARCIDGRYPQGSPAIAMPGGDAGLLAVGLATARRLRSENVKISNEEVRDAVFDVIGGKKNFNYHTDAHTMEKSGEARFDGCGHCRLLKMHTDDYLIDEEQGKFFTKTLEEVSAAGVQPDVLEGPHAERAVMLVRSKNGTSGRTWALDSQAKQGVHPTQVFVYETDLANKRFKALSEALGRAAGAEQGKIAEHMSEIAQTQLELTAKALASGLPVYQVTVDDHSGEFTVQKAA</sequence>
<evidence type="ECO:0000313" key="2">
    <source>
        <dbReference type="Proteomes" id="UP000177215"/>
    </source>
</evidence>
<dbReference type="EMBL" id="MFMC01000036">
    <property type="protein sequence ID" value="OGG76856.1"/>
    <property type="molecule type" value="Genomic_DNA"/>
</dbReference>
<gene>
    <name evidence="1" type="ORF">A3B35_02065</name>
</gene>
<comment type="caution">
    <text evidence="1">The sequence shown here is derived from an EMBL/GenBank/DDBJ whole genome shotgun (WGS) entry which is preliminary data.</text>
</comment>
<protein>
    <submittedName>
        <fullName evidence="1">Uncharacterized protein</fullName>
    </submittedName>
</protein>
<reference evidence="1 2" key="1">
    <citation type="journal article" date="2016" name="Nat. Commun.">
        <title>Thousands of microbial genomes shed light on interconnected biogeochemical processes in an aquifer system.</title>
        <authorList>
            <person name="Anantharaman K."/>
            <person name="Brown C.T."/>
            <person name="Hug L.A."/>
            <person name="Sharon I."/>
            <person name="Castelle C.J."/>
            <person name="Probst A.J."/>
            <person name="Thomas B.C."/>
            <person name="Singh A."/>
            <person name="Wilkins M.J."/>
            <person name="Karaoz U."/>
            <person name="Brodie E.L."/>
            <person name="Williams K.H."/>
            <person name="Hubbard S.S."/>
            <person name="Banfield J.F."/>
        </authorList>
    </citation>
    <scope>NUCLEOTIDE SEQUENCE [LARGE SCALE GENOMIC DNA]</scope>
</reference>
<organism evidence="1 2">
    <name type="scientific">Candidatus Kaiserbacteria bacterium RIFCSPLOWO2_01_FULL_54_24</name>
    <dbReference type="NCBI Taxonomy" id="1798515"/>
    <lineage>
        <taxon>Bacteria</taxon>
        <taxon>Candidatus Kaiseribacteriota</taxon>
    </lineage>
</organism>
<evidence type="ECO:0000313" key="1">
    <source>
        <dbReference type="EMBL" id="OGG76856.1"/>
    </source>
</evidence>